<dbReference type="RefSeq" id="WP_185989953.1">
    <property type="nucleotide sequence ID" value="NZ_JACCAE010000001.1"/>
</dbReference>
<dbReference type="InterPro" id="IPR002575">
    <property type="entry name" value="Aminoglycoside_PTrfase"/>
</dbReference>
<dbReference type="SUPFAM" id="SSF56112">
    <property type="entry name" value="Protein kinase-like (PK-like)"/>
    <property type="match status" value="1"/>
</dbReference>
<feature type="domain" description="Aminoglycoside phosphotransferase" evidence="1">
    <location>
        <begin position="40"/>
        <end position="295"/>
    </location>
</feature>
<dbReference type="InterPro" id="IPR041726">
    <property type="entry name" value="ACAD10_11_N"/>
</dbReference>
<evidence type="ECO:0000313" key="2">
    <source>
        <dbReference type="EMBL" id="NYF96963.1"/>
    </source>
</evidence>
<comment type="caution">
    <text evidence="2">The sequence shown here is derived from an EMBL/GenBank/DDBJ whole genome shotgun (WGS) entry which is preliminary data.</text>
</comment>
<proteinExistence type="predicted"/>
<name>A0A852VQH9_9MICO</name>
<dbReference type="CDD" id="cd05154">
    <property type="entry name" value="ACAD10_11_N-like"/>
    <property type="match status" value="1"/>
</dbReference>
<evidence type="ECO:0000313" key="3">
    <source>
        <dbReference type="Proteomes" id="UP000554054"/>
    </source>
</evidence>
<dbReference type="Proteomes" id="UP000554054">
    <property type="component" value="Unassembled WGS sequence"/>
</dbReference>
<dbReference type="InterPro" id="IPR052898">
    <property type="entry name" value="ACAD10-like"/>
</dbReference>
<accession>A0A852VQH9</accession>
<protein>
    <submittedName>
        <fullName evidence="2">Aminoglycoside phosphotransferase (APT) family kinase protein</fullName>
    </submittedName>
</protein>
<sequence>MAPDDTPTPQDQLEDLLRPAVVGPRIAAATGRDAWRDFTAELIAGGKSNLTFVLTKADGDRLILRRPPTGDLLPSAHDMGREARIQVGLAGSGVPVAHVVVNETTGDDLGVPYYVMEEVRGHVIRDELPPGYAQDEHSKKAMADALVDVLVALHAVDPDEAGLGDLSRRDGYLERQLRRWLGQSEKATVSVQAPRLPGLVARLRESMPTSPRSRIVHGDYRMDNCVYDTGDPGRIRAVLDWELSTLGDPIADLALTAMYWGDPDGPVIPLIPSLSTKPGWPPSSRLVERYCAATGTDPAALPWYRAFSCFKFSAIAQGVATRAEAGDMAGQEFGDDIGESIRHLVDHGHTILDTHSGATDV</sequence>
<organism evidence="2 3">
    <name type="scientific">Janibacter cremeus</name>
    <dbReference type="NCBI Taxonomy" id="1285192"/>
    <lineage>
        <taxon>Bacteria</taxon>
        <taxon>Bacillati</taxon>
        <taxon>Actinomycetota</taxon>
        <taxon>Actinomycetes</taxon>
        <taxon>Micrococcales</taxon>
        <taxon>Intrasporangiaceae</taxon>
        <taxon>Janibacter</taxon>
    </lineage>
</organism>
<keyword evidence="2" id="KW-0808">Transferase</keyword>
<dbReference type="AlphaFoldDB" id="A0A852VQH9"/>
<dbReference type="Pfam" id="PF01636">
    <property type="entry name" value="APH"/>
    <property type="match status" value="1"/>
</dbReference>
<evidence type="ECO:0000259" key="1">
    <source>
        <dbReference type="Pfam" id="PF01636"/>
    </source>
</evidence>
<dbReference type="InterPro" id="IPR011009">
    <property type="entry name" value="Kinase-like_dom_sf"/>
</dbReference>
<reference evidence="2 3" key="1">
    <citation type="submission" date="2020-07" db="EMBL/GenBank/DDBJ databases">
        <title>Sequencing the genomes of 1000 actinobacteria strains.</title>
        <authorList>
            <person name="Klenk H.-P."/>
        </authorList>
    </citation>
    <scope>NUCLEOTIDE SEQUENCE [LARGE SCALE GENOMIC DNA]</scope>
    <source>
        <strain evidence="2 3">DSM 26154</strain>
    </source>
</reference>
<dbReference type="GO" id="GO:0016301">
    <property type="term" value="F:kinase activity"/>
    <property type="evidence" value="ECO:0007669"/>
    <property type="project" value="UniProtKB-KW"/>
</dbReference>
<keyword evidence="2" id="KW-0418">Kinase</keyword>
<dbReference type="Gene3D" id="3.30.200.20">
    <property type="entry name" value="Phosphorylase Kinase, domain 1"/>
    <property type="match status" value="1"/>
</dbReference>
<dbReference type="PANTHER" id="PTHR47829">
    <property type="entry name" value="HYDROLASE, PUTATIVE (AFU_ORTHOLOGUE AFUA_1G12880)-RELATED"/>
    <property type="match status" value="1"/>
</dbReference>
<keyword evidence="3" id="KW-1185">Reference proteome</keyword>
<gene>
    <name evidence="2" type="ORF">BJY20_000355</name>
</gene>
<dbReference type="PANTHER" id="PTHR47829:SF1">
    <property type="entry name" value="HAD FAMILY PHOSPHATASE"/>
    <property type="match status" value="1"/>
</dbReference>
<dbReference type="EMBL" id="JACCAE010000001">
    <property type="protein sequence ID" value="NYF96963.1"/>
    <property type="molecule type" value="Genomic_DNA"/>
</dbReference>
<dbReference type="Gene3D" id="3.90.1200.10">
    <property type="match status" value="1"/>
</dbReference>